<protein>
    <submittedName>
        <fullName evidence="1">Uncharacterized protein</fullName>
    </submittedName>
</protein>
<organism evidence="1 2">
    <name type="scientific">Caerostris darwini</name>
    <dbReference type="NCBI Taxonomy" id="1538125"/>
    <lineage>
        <taxon>Eukaryota</taxon>
        <taxon>Metazoa</taxon>
        <taxon>Ecdysozoa</taxon>
        <taxon>Arthropoda</taxon>
        <taxon>Chelicerata</taxon>
        <taxon>Arachnida</taxon>
        <taxon>Araneae</taxon>
        <taxon>Araneomorphae</taxon>
        <taxon>Entelegynae</taxon>
        <taxon>Araneoidea</taxon>
        <taxon>Araneidae</taxon>
        <taxon>Caerostris</taxon>
    </lineage>
</organism>
<name>A0AAV4WU45_9ARAC</name>
<evidence type="ECO:0000313" key="1">
    <source>
        <dbReference type="EMBL" id="GIY85843.1"/>
    </source>
</evidence>
<comment type="caution">
    <text evidence="1">The sequence shown here is derived from an EMBL/GenBank/DDBJ whole genome shotgun (WGS) entry which is preliminary data.</text>
</comment>
<dbReference type="Proteomes" id="UP001054837">
    <property type="component" value="Unassembled WGS sequence"/>
</dbReference>
<sequence>MTHDVCCPLNSGRRLTRTNVLIELQGHGEVKQEVASPSTRCNGEINLELQPFGANSALSAKSLSGADEIRVMHHLSPALLPIEFHELEYSTQWGKGADVSLHLAYGSEYLLPWNI</sequence>
<dbReference type="EMBL" id="BPLQ01015098">
    <property type="protein sequence ID" value="GIY85843.1"/>
    <property type="molecule type" value="Genomic_DNA"/>
</dbReference>
<gene>
    <name evidence="1" type="ORF">CDAR_546741</name>
</gene>
<dbReference type="AlphaFoldDB" id="A0AAV4WU45"/>
<reference evidence="1 2" key="1">
    <citation type="submission" date="2021-06" db="EMBL/GenBank/DDBJ databases">
        <title>Caerostris darwini draft genome.</title>
        <authorList>
            <person name="Kono N."/>
            <person name="Arakawa K."/>
        </authorList>
    </citation>
    <scope>NUCLEOTIDE SEQUENCE [LARGE SCALE GENOMIC DNA]</scope>
</reference>
<keyword evidence="2" id="KW-1185">Reference proteome</keyword>
<evidence type="ECO:0000313" key="2">
    <source>
        <dbReference type="Proteomes" id="UP001054837"/>
    </source>
</evidence>
<accession>A0AAV4WU45</accession>
<proteinExistence type="predicted"/>